<dbReference type="GO" id="GO:0005262">
    <property type="term" value="F:calcium channel activity"/>
    <property type="evidence" value="ECO:0007669"/>
    <property type="project" value="TreeGrafter"/>
</dbReference>
<evidence type="ECO:0000256" key="4">
    <source>
        <dbReference type="ARBA" id="ARBA00023136"/>
    </source>
</evidence>
<evidence type="ECO:0000313" key="7">
    <source>
        <dbReference type="EMBL" id="MBW4544604.1"/>
    </source>
</evidence>
<evidence type="ECO:0000313" key="8">
    <source>
        <dbReference type="Proteomes" id="UP000753908"/>
    </source>
</evidence>
<evidence type="ECO:0000256" key="1">
    <source>
        <dbReference type="ARBA" id="ARBA00004141"/>
    </source>
</evidence>
<feature type="domain" description="Sodium/calcium exchanger membrane region" evidence="6">
    <location>
        <begin position="193"/>
        <end position="333"/>
    </location>
</feature>
<feature type="transmembrane region" description="Helical" evidence="5">
    <location>
        <begin position="323"/>
        <end position="341"/>
    </location>
</feature>
<evidence type="ECO:0000256" key="5">
    <source>
        <dbReference type="SAM" id="Phobius"/>
    </source>
</evidence>
<dbReference type="Pfam" id="PF01699">
    <property type="entry name" value="Na_Ca_ex"/>
    <property type="match status" value="2"/>
</dbReference>
<dbReference type="InterPro" id="IPR044880">
    <property type="entry name" value="NCX_ion-bd_dom_sf"/>
</dbReference>
<name>A0A951U973_9CYAN</name>
<proteinExistence type="predicted"/>
<reference evidence="7" key="2">
    <citation type="journal article" date="2022" name="Microbiol. Resour. Announc.">
        <title>Metagenome Sequencing to Explore Phylogenomics of Terrestrial Cyanobacteria.</title>
        <authorList>
            <person name="Ward R.D."/>
            <person name="Stajich J.E."/>
            <person name="Johansen J.R."/>
            <person name="Huntemann M."/>
            <person name="Clum A."/>
            <person name="Foster B."/>
            <person name="Foster B."/>
            <person name="Roux S."/>
            <person name="Palaniappan K."/>
            <person name="Varghese N."/>
            <person name="Mukherjee S."/>
            <person name="Reddy T.B.K."/>
            <person name="Daum C."/>
            <person name="Copeland A."/>
            <person name="Chen I.A."/>
            <person name="Ivanova N.N."/>
            <person name="Kyrpides N.C."/>
            <person name="Shapiro N."/>
            <person name="Eloe-Fadrosh E.A."/>
            <person name="Pietrasiak N."/>
        </authorList>
    </citation>
    <scope>NUCLEOTIDE SEQUENCE</scope>
    <source>
        <strain evidence="7">CPER-KK1</strain>
    </source>
</reference>
<evidence type="ECO:0000259" key="6">
    <source>
        <dbReference type="Pfam" id="PF01699"/>
    </source>
</evidence>
<gene>
    <name evidence="7" type="ORF">KME25_09185</name>
</gene>
<dbReference type="Gene3D" id="1.20.1420.30">
    <property type="entry name" value="NCX, central ion-binding region"/>
    <property type="match status" value="1"/>
</dbReference>
<evidence type="ECO:0000256" key="2">
    <source>
        <dbReference type="ARBA" id="ARBA00022692"/>
    </source>
</evidence>
<feature type="transmembrane region" description="Helical" evidence="5">
    <location>
        <begin position="73"/>
        <end position="96"/>
    </location>
</feature>
<dbReference type="Proteomes" id="UP000753908">
    <property type="component" value="Unassembled WGS sequence"/>
</dbReference>
<feature type="transmembrane region" description="Helical" evidence="5">
    <location>
        <begin position="44"/>
        <end position="67"/>
    </location>
</feature>
<dbReference type="AlphaFoldDB" id="A0A951U973"/>
<feature type="transmembrane region" description="Helical" evidence="5">
    <location>
        <begin position="192"/>
        <end position="215"/>
    </location>
</feature>
<protein>
    <submittedName>
        <fullName evidence="7">Sodium:calcium antiporter</fullName>
    </submittedName>
</protein>
<comment type="caution">
    <text evidence="7">The sequence shown here is derived from an EMBL/GenBank/DDBJ whole genome shotgun (WGS) entry which is preliminary data.</text>
</comment>
<keyword evidence="2 5" id="KW-0812">Transmembrane</keyword>
<keyword evidence="4 5" id="KW-0472">Membrane</keyword>
<comment type="subcellular location">
    <subcellularLocation>
        <location evidence="1">Membrane</location>
        <topology evidence="1">Multi-pass membrane protein</topology>
    </subcellularLocation>
</comment>
<feature type="transmembrane region" description="Helical" evidence="5">
    <location>
        <begin position="6"/>
        <end position="23"/>
    </location>
</feature>
<feature type="transmembrane region" description="Helical" evidence="5">
    <location>
        <begin position="108"/>
        <end position="127"/>
    </location>
</feature>
<dbReference type="InterPro" id="IPR004837">
    <property type="entry name" value="NaCa_Exmemb"/>
</dbReference>
<dbReference type="GO" id="GO:0008273">
    <property type="term" value="F:calcium, potassium:sodium antiporter activity"/>
    <property type="evidence" value="ECO:0007669"/>
    <property type="project" value="TreeGrafter"/>
</dbReference>
<accession>A0A951U973</accession>
<dbReference type="GO" id="GO:0005886">
    <property type="term" value="C:plasma membrane"/>
    <property type="evidence" value="ECO:0007669"/>
    <property type="project" value="TreeGrafter"/>
</dbReference>
<reference evidence="7" key="1">
    <citation type="submission" date="2021-05" db="EMBL/GenBank/DDBJ databases">
        <authorList>
            <person name="Pietrasiak N."/>
            <person name="Ward R."/>
            <person name="Stajich J.E."/>
            <person name="Kurbessoian T."/>
        </authorList>
    </citation>
    <scope>NUCLEOTIDE SEQUENCE</scope>
    <source>
        <strain evidence="7">CPER-KK1</strain>
    </source>
</reference>
<dbReference type="EMBL" id="JAHHIF010000009">
    <property type="protein sequence ID" value="MBW4544604.1"/>
    <property type="molecule type" value="Genomic_DNA"/>
</dbReference>
<keyword evidence="3 5" id="KW-1133">Transmembrane helix</keyword>
<feature type="domain" description="Sodium/calcium exchanger membrane region" evidence="6">
    <location>
        <begin position="10"/>
        <end position="126"/>
    </location>
</feature>
<feature type="transmembrane region" description="Helical" evidence="5">
    <location>
        <begin position="133"/>
        <end position="156"/>
    </location>
</feature>
<feature type="transmembrane region" description="Helical" evidence="5">
    <location>
        <begin position="254"/>
        <end position="273"/>
    </location>
</feature>
<dbReference type="InterPro" id="IPR004481">
    <property type="entry name" value="K/Na/Ca-exchanger"/>
</dbReference>
<dbReference type="PANTHER" id="PTHR10846">
    <property type="entry name" value="SODIUM/POTASSIUM/CALCIUM EXCHANGER"/>
    <property type="match status" value="1"/>
</dbReference>
<sequence>MEIESVPVTITLFLISVLVIAVAGTRMARIADRLADATGLGEAFVGALFLGGSTSLAGIVTSITAAAQNHPELAVSNALGGIAAQTMFLGVADIVYRKANLEHAAASVATLVQATLLVTLLAIPLMAMAGPDISVFSVHPASLIIPIAYFFGLRLVSEAQKMPMWGPRQTDETRVEEVVIDNKSEQSELTRLWLQFALLAVIVAIAGYSVGTAGVALSVQTGLSESLVGGLFTALSNSLPELVTMIAAVRQGALTLAVGGAIGGNSFDVMLLAFSDFAYRQGSIYHALAARQVFVVALTILMTGILLLGLLRREKHGIGNIGFESVLVLILYLGGFSLLFFQT</sequence>
<evidence type="ECO:0000256" key="3">
    <source>
        <dbReference type="ARBA" id="ARBA00022989"/>
    </source>
</evidence>
<dbReference type="GO" id="GO:0006874">
    <property type="term" value="P:intracellular calcium ion homeostasis"/>
    <property type="evidence" value="ECO:0007669"/>
    <property type="project" value="TreeGrafter"/>
</dbReference>
<feature type="transmembrane region" description="Helical" evidence="5">
    <location>
        <begin position="293"/>
        <end position="311"/>
    </location>
</feature>
<organism evidence="7 8">
    <name type="scientific">Symplocastrum torsivum CPER-KK1</name>
    <dbReference type="NCBI Taxonomy" id="450513"/>
    <lineage>
        <taxon>Bacteria</taxon>
        <taxon>Bacillati</taxon>
        <taxon>Cyanobacteriota</taxon>
        <taxon>Cyanophyceae</taxon>
        <taxon>Oscillatoriophycideae</taxon>
        <taxon>Oscillatoriales</taxon>
        <taxon>Microcoleaceae</taxon>
        <taxon>Symplocastrum</taxon>
    </lineage>
</organism>
<dbReference type="PANTHER" id="PTHR10846:SF8">
    <property type="entry name" value="INNER MEMBRANE PROTEIN YRBG"/>
    <property type="match status" value="1"/>
</dbReference>